<reference evidence="2 3" key="1">
    <citation type="journal article" date="2019" name="Int. J. Syst. Evol. Microbiol.">
        <title>The Global Catalogue of Microorganisms (GCM) 10K type strain sequencing project: providing services to taxonomists for standard genome sequencing and annotation.</title>
        <authorList>
            <consortium name="The Broad Institute Genomics Platform"/>
            <consortium name="The Broad Institute Genome Sequencing Center for Infectious Disease"/>
            <person name="Wu L."/>
            <person name="Ma J."/>
        </authorList>
    </citation>
    <scope>NUCLEOTIDE SEQUENCE [LARGE SCALE GENOMIC DNA]</scope>
    <source>
        <strain evidence="2 3">JCM 3325</strain>
    </source>
</reference>
<gene>
    <name evidence="2" type="ORF">GCM10010191_59040</name>
</gene>
<organism evidence="2 3">
    <name type="scientific">Actinomadura vinacea</name>
    <dbReference type="NCBI Taxonomy" id="115336"/>
    <lineage>
        <taxon>Bacteria</taxon>
        <taxon>Bacillati</taxon>
        <taxon>Actinomycetota</taxon>
        <taxon>Actinomycetes</taxon>
        <taxon>Streptosporangiales</taxon>
        <taxon>Thermomonosporaceae</taxon>
        <taxon>Actinomadura</taxon>
    </lineage>
</organism>
<dbReference type="Proteomes" id="UP001501231">
    <property type="component" value="Unassembled WGS sequence"/>
</dbReference>
<keyword evidence="3" id="KW-1185">Reference proteome</keyword>
<accession>A0ABN3JSG6</accession>
<proteinExistence type="predicted"/>
<comment type="caution">
    <text evidence="2">The sequence shown here is derived from an EMBL/GenBank/DDBJ whole genome shotgun (WGS) entry which is preliminary data.</text>
</comment>
<dbReference type="RefSeq" id="WP_344593296.1">
    <property type="nucleotide sequence ID" value="NZ_BAAARW010000021.1"/>
</dbReference>
<name>A0ABN3JSG6_9ACTN</name>
<evidence type="ECO:0000256" key="1">
    <source>
        <dbReference type="SAM" id="MobiDB-lite"/>
    </source>
</evidence>
<feature type="region of interest" description="Disordered" evidence="1">
    <location>
        <begin position="63"/>
        <end position="83"/>
    </location>
</feature>
<dbReference type="EMBL" id="BAAARW010000021">
    <property type="protein sequence ID" value="GAA2436469.1"/>
    <property type="molecule type" value="Genomic_DNA"/>
</dbReference>
<evidence type="ECO:0000313" key="3">
    <source>
        <dbReference type="Proteomes" id="UP001501231"/>
    </source>
</evidence>
<protein>
    <submittedName>
        <fullName evidence="2">Uncharacterized protein</fullName>
    </submittedName>
</protein>
<evidence type="ECO:0000313" key="2">
    <source>
        <dbReference type="EMBL" id="GAA2436469.1"/>
    </source>
</evidence>
<sequence length="83" mass="8688">MAQHQDAQPAGGLGVAGEAFGGHEQVDAMLPQQLEITAVRHGLLASQPIHQVRHRGAVEILPAQDLGGQPRREGNEGGRVAVV</sequence>